<dbReference type="RefSeq" id="WP_138545954.1">
    <property type="nucleotide sequence ID" value="NZ_PNCJ01000027.1"/>
</dbReference>
<dbReference type="AlphaFoldDB" id="A0A5S3WXV3"/>
<dbReference type="OrthoDB" id="276580at2"/>
<dbReference type="GO" id="GO:0004826">
    <property type="term" value="F:phenylalanine-tRNA ligase activity"/>
    <property type="evidence" value="ECO:0007669"/>
    <property type="project" value="InterPro"/>
</dbReference>
<evidence type="ECO:0000313" key="3">
    <source>
        <dbReference type="Proteomes" id="UP000306719"/>
    </source>
</evidence>
<dbReference type="Gene3D" id="3.50.40.10">
    <property type="entry name" value="Phenylalanyl-trna Synthetase, Chain B, domain 3"/>
    <property type="match status" value="1"/>
</dbReference>
<dbReference type="EMBL" id="PNCJ01000027">
    <property type="protein sequence ID" value="TMP34746.1"/>
    <property type="molecule type" value="Genomic_DNA"/>
</dbReference>
<name>A0A5S3WXV3_9GAMM</name>
<dbReference type="Pfam" id="PF03483">
    <property type="entry name" value="B3_4"/>
    <property type="match status" value="1"/>
</dbReference>
<protein>
    <recommendedName>
        <fullName evidence="1">B3/B4 tRNA-binding domain-containing protein</fullName>
    </recommendedName>
</protein>
<dbReference type="PANTHER" id="PTHR39209:SF2">
    <property type="entry name" value="CYTOPLASMIC PROTEIN"/>
    <property type="match status" value="1"/>
</dbReference>
<organism evidence="2 3">
    <name type="scientific">Pseudoalteromonas rubra</name>
    <dbReference type="NCBI Taxonomy" id="43658"/>
    <lineage>
        <taxon>Bacteria</taxon>
        <taxon>Pseudomonadati</taxon>
        <taxon>Pseudomonadota</taxon>
        <taxon>Gammaproteobacteria</taxon>
        <taxon>Alteromonadales</taxon>
        <taxon>Pseudoalteromonadaceae</taxon>
        <taxon>Pseudoalteromonas</taxon>
    </lineage>
</organism>
<proteinExistence type="predicted"/>
<dbReference type="SUPFAM" id="SSF56037">
    <property type="entry name" value="PheT/TilS domain"/>
    <property type="match status" value="1"/>
</dbReference>
<reference evidence="3" key="2">
    <citation type="submission" date="2019-06" db="EMBL/GenBank/DDBJ databases">
        <title>Co-occurence of chitin degradation, pigmentation and bioactivity in marine Pseudoalteromonas.</title>
        <authorList>
            <person name="Sonnenschein E.C."/>
            <person name="Bech P.K."/>
        </authorList>
    </citation>
    <scope>NUCLEOTIDE SEQUENCE [LARGE SCALE GENOMIC DNA]</scope>
    <source>
        <strain evidence="3">S2599</strain>
    </source>
</reference>
<dbReference type="Proteomes" id="UP000306719">
    <property type="component" value="Unassembled WGS sequence"/>
</dbReference>
<feature type="domain" description="B3/B4 tRNA-binding" evidence="1">
    <location>
        <begin position="63"/>
        <end position="218"/>
    </location>
</feature>
<gene>
    <name evidence="2" type="ORF">CWB98_17265</name>
</gene>
<reference evidence="2 3" key="1">
    <citation type="submission" date="2018-01" db="EMBL/GenBank/DDBJ databases">
        <authorList>
            <person name="Paulsen S."/>
            <person name="Gram L.K."/>
        </authorList>
    </citation>
    <scope>NUCLEOTIDE SEQUENCE [LARGE SCALE GENOMIC DNA]</scope>
    <source>
        <strain evidence="2 3">S2599</strain>
    </source>
</reference>
<dbReference type="InterPro" id="IPR020825">
    <property type="entry name" value="Phe-tRNA_synthase-like_B3/B4"/>
</dbReference>
<dbReference type="PANTHER" id="PTHR39209">
    <property type="match status" value="1"/>
</dbReference>
<comment type="caution">
    <text evidence="2">The sequence shown here is derived from an EMBL/GenBank/DDBJ whole genome shotgun (WGS) entry which is preliminary data.</text>
</comment>
<dbReference type="SMART" id="SM00873">
    <property type="entry name" value="B3_4"/>
    <property type="match status" value="1"/>
</dbReference>
<dbReference type="InterPro" id="IPR005146">
    <property type="entry name" value="B3/B4_tRNA-bd"/>
</dbReference>
<sequence length="229" mass="26223">MSYKLHLDSKIKESYKGYSMTVLYVSGIEKNENFNSLEILREEESDLRERFANKTFTDEKNVVDWRATFKTFGVKHRSAVSSFEALSQRVLKGLDLPDINHVVNIYNAISIKYSLPIGGEDRDALLSDLVFTKSTGEELFIVGEGEGAQTSPKEGEPIWLDSAGATCRRWNWRQCTRTQLTENTKNAYFVLDKLPSYPQSELEKAKTELIELLKSYSPNITIEEELLEF</sequence>
<evidence type="ECO:0000313" key="2">
    <source>
        <dbReference type="EMBL" id="TMP34746.1"/>
    </source>
</evidence>
<accession>A0A5S3WXV3</accession>
<evidence type="ECO:0000259" key="1">
    <source>
        <dbReference type="SMART" id="SM00873"/>
    </source>
</evidence>
<dbReference type="GO" id="GO:0003723">
    <property type="term" value="F:RNA binding"/>
    <property type="evidence" value="ECO:0007669"/>
    <property type="project" value="InterPro"/>
</dbReference>